<evidence type="ECO:0000259" key="1">
    <source>
        <dbReference type="PROSITE" id="PS51186"/>
    </source>
</evidence>
<reference evidence="3" key="1">
    <citation type="submission" date="2016-10" db="EMBL/GenBank/DDBJ databases">
        <authorList>
            <person name="Varghese N."/>
            <person name="Submissions S."/>
        </authorList>
    </citation>
    <scope>NUCLEOTIDE SEQUENCE [LARGE SCALE GENOMIC DNA]</scope>
    <source>
        <strain evidence="3">Mob M</strain>
    </source>
</reference>
<dbReference type="RefSeq" id="WP_091936837.1">
    <property type="nucleotide sequence ID" value="NZ_FOUJ01000004.1"/>
</dbReference>
<dbReference type="Pfam" id="PF00583">
    <property type="entry name" value="Acetyltransf_1"/>
    <property type="match status" value="1"/>
</dbReference>
<evidence type="ECO:0000313" key="3">
    <source>
        <dbReference type="Proteomes" id="UP000198535"/>
    </source>
</evidence>
<dbReference type="PANTHER" id="PTHR43072:SF60">
    <property type="entry name" value="L-2,4-DIAMINOBUTYRIC ACID ACETYLTRANSFERASE"/>
    <property type="match status" value="1"/>
</dbReference>
<dbReference type="EMBL" id="FOUJ01000004">
    <property type="protein sequence ID" value="SFM71990.1"/>
    <property type="molecule type" value="Genomic_DNA"/>
</dbReference>
<dbReference type="PANTHER" id="PTHR43072">
    <property type="entry name" value="N-ACETYLTRANSFERASE"/>
    <property type="match status" value="1"/>
</dbReference>
<dbReference type="InterPro" id="IPR000182">
    <property type="entry name" value="GNAT_dom"/>
</dbReference>
<keyword evidence="3" id="KW-1185">Reference proteome</keyword>
<dbReference type="Gene3D" id="3.40.630.30">
    <property type="match status" value="1"/>
</dbReference>
<dbReference type="SUPFAM" id="SSF55729">
    <property type="entry name" value="Acyl-CoA N-acyltransferases (Nat)"/>
    <property type="match status" value="1"/>
</dbReference>
<dbReference type="InterPro" id="IPR016181">
    <property type="entry name" value="Acyl_CoA_acyltransferase"/>
</dbReference>
<proteinExistence type="predicted"/>
<keyword evidence="2" id="KW-0808">Transferase</keyword>
<protein>
    <submittedName>
        <fullName evidence="2">Predicted N-acetyltransferase YhbS</fullName>
    </submittedName>
</protein>
<gene>
    <name evidence="2" type="ORF">SAMN04488696_2208</name>
</gene>
<dbReference type="PROSITE" id="PS51186">
    <property type="entry name" value="GNAT"/>
    <property type="match status" value="1"/>
</dbReference>
<dbReference type="CDD" id="cd04301">
    <property type="entry name" value="NAT_SF"/>
    <property type="match status" value="1"/>
</dbReference>
<accession>A0A1I4T605</accession>
<dbReference type="AlphaFoldDB" id="A0A1I4T605"/>
<name>A0A1I4T605_9EURY</name>
<dbReference type="GO" id="GO:0016747">
    <property type="term" value="F:acyltransferase activity, transferring groups other than amino-acyl groups"/>
    <property type="evidence" value="ECO:0007669"/>
    <property type="project" value="InterPro"/>
</dbReference>
<sequence>MVNIRPFKEQDNETLLNIERMCPQGNEECAMVIDKGPDITARYDLYDNWEIRVAEVDDEAVGWIGWTLKGEPEQRYMYIAEVMVHPEHRRKGIAVELIREAEKAAHEAKASHIYCYAYGPNEAFLKLCEKLGCIREKEIQILAMSAYKKEHSEREYDLERIDPKDLPEAVKLINSYYEGRTHFVPFTTSSFKTYVNRVLGYGLENFLVAKWRDKIVACGGFWDSSVLMEMTYTKEPMMWKIMANAYGILRHFTSMPKVPTENEFFKFHSVVDHAFEPEHELAMEEILNYCNNLMFDTKCDFFGMYTDPDDPVIKVVRKFKPLKENMYLYAKPIAGKVPGLGNIYVDCRDTIL</sequence>
<organism evidence="2 3">
    <name type="scientific">Methanolobus profundi</name>
    <dbReference type="NCBI Taxonomy" id="487685"/>
    <lineage>
        <taxon>Archaea</taxon>
        <taxon>Methanobacteriati</taxon>
        <taxon>Methanobacteriota</taxon>
        <taxon>Stenosarchaea group</taxon>
        <taxon>Methanomicrobia</taxon>
        <taxon>Methanosarcinales</taxon>
        <taxon>Methanosarcinaceae</taxon>
        <taxon>Methanolobus</taxon>
    </lineage>
</organism>
<feature type="domain" description="N-acetyltransferase" evidence="1">
    <location>
        <begin position="2"/>
        <end position="173"/>
    </location>
</feature>
<dbReference type="OrthoDB" id="299799at2157"/>
<dbReference type="Proteomes" id="UP000198535">
    <property type="component" value="Unassembled WGS sequence"/>
</dbReference>
<evidence type="ECO:0000313" key="2">
    <source>
        <dbReference type="EMBL" id="SFM71990.1"/>
    </source>
</evidence>
<dbReference type="STRING" id="487685.SAMN04488696_2208"/>